<feature type="domain" description="Thioesterase" evidence="4">
    <location>
        <begin position="53"/>
        <end position="130"/>
    </location>
</feature>
<dbReference type="Proteomes" id="UP000219688">
    <property type="component" value="Unassembled WGS sequence"/>
</dbReference>
<dbReference type="InterPro" id="IPR029069">
    <property type="entry name" value="HotDog_dom_sf"/>
</dbReference>
<evidence type="ECO:0000313" key="5">
    <source>
        <dbReference type="EMBL" id="SOC54543.1"/>
    </source>
</evidence>
<protein>
    <submittedName>
        <fullName evidence="5">Uncharacterized domain 1-containing protein</fullName>
    </submittedName>
</protein>
<dbReference type="PANTHER" id="PTHR43240">
    <property type="entry name" value="1,4-DIHYDROXY-2-NAPHTHOYL-COA THIOESTERASE 1"/>
    <property type="match status" value="1"/>
</dbReference>
<feature type="region of interest" description="Disordered" evidence="3">
    <location>
        <begin position="1"/>
        <end position="23"/>
    </location>
</feature>
<keyword evidence="6" id="KW-1185">Reference proteome</keyword>
<dbReference type="PANTHER" id="PTHR43240:SF5">
    <property type="entry name" value="1,4-DIHYDROXY-2-NAPHTHOYL-COA THIOESTERASE 1"/>
    <property type="match status" value="1"/>
</dbReference>
<dbReference type="AlphaFoldDB" id="A0A285VKP1"/>
<evidence type="ECO:0000313" key="6">
    <source>
        <dbReference type="Proteomes" id="UP000219688"/>
    </source>
</evidence>
<dbReference type="InterPro" id="IPR006683">
    <property type="entry name" value="Thioestr_dom"/>
</dbReference>
<dbReference type="NCBIfam" id="TIGR00369">
    <property type="entry name" value="unchar_dom_1"/>
    <property type="match status" value="1"/>
</dbReference>
<dbReference type="SUPFAM" id="SSF54637">
    <property type="entry name" value="Thioesterase/thiol ester dehydrase-isomerase"/>
    <property type="match status" value="1"/>
</dbReference>
<organism evidence="5 6">
    <name type="scientific">Ornithinimicrobium cerasi</name>
    <dbReference type="NCBI Taxonomy" id="2248773"/>
    <lineage>
        <taxon>Bacteria</taxon>
        <taxon>Bacillati</taxon>
        <taxon>Actinomycetota</taxon>
        <taxon>Actinomycetes</taxon>
        <taxon>Micrococcales</taxon>
        <taxon>Ornithinimicrobiaceae</taxon>
        <taxon>Ornithinimicrobium</taxon>
    </lineage>
</organism>
<sequence>MTDIPQPQPPGTPVALPFPTEGTLPERMGMEVLEIGPQRTVGRMPVAGNTQPYGLLHGGASAALAETVASVAAAAHAGADRIAVGVDLNATHHRAVREGWVTAVATPLSLGRSVASYEVVVQDDEGRRVCTARLTCALRDRPPGA</sequence>
<dbReference type="Gene3D" id="3.10.129.10">
    <property type="entry name" value="Hotdog Thioesterase"/>
    <property type="match status" value="1"/>
</dbReference>
<keyword evidence="2" id="KW-0378">Hydrolase</keyword>
<evidence type="ECO:0000256" key="3">
    <source>
        <dbReference type="SAM" id="MobiDB-lite"/>
    </source>
</evidence>
<dbReference type="CDD" id="cd03443">
    <property type="entry name" value="PaaI_thioesterase"/>
    <property type="match status" value="1"/>
</dbReference>
<dbReference type="InterPro" id="IPR003736">
    <property type="entry name" value="PAAI_dom"/>
</dbReference>
<evidence type="ECO:0000256" key="1">
    <source>
        <dbReference type="ARBA" id="ARBA00008324"/>
    </source>
</evidence>
<feature type="compositionally biased region" description="Pro residues" evidence="3">
    <location>
        <begin position="1"/>
        <end position="12"/>
    </location>
</feature>
<gene>
    <name evidence="5" type="ORF">SAMN05421879_103227</name>
</gene>
<reference evidence="6" key="1">
    <citation type="submission" date="2017-08" db="EMBL/GenBank/DDBJ databases">
        <authorList>
            <person name="Varghese N."/>
            <person name="Submissions S."/>
        </authorList>
    </citation>
    <scope>NUCLEOTIDE SEQUENCE [LARGE SCALE GENOMIC DNA]</scope>
    <source>
        <strain evidence="6">USBA17B2</strain>
    </source>
</reference>
<dbReference type="EMBL" id="OBQK01000003">
    <property type="protein sequence ID" value="SOC54543.1"/>
    <property type="molecule type" value="Genomic_DNA"/>
</dbReference>
<proteinExistence type="inferred from homology"/>
<comment type="similarity">
    <text evidence="1">Belongs to the thioesterase PaaI family.</text>
</comment>
<name>A0A285VKP1_9MICO</name>
<dbReference type="STRING" id="1122622.GCA_000421185_02162"/>
<dbReference type="GO" id="GO:0061522">
    <property type="term" value="F:1,4-dihydroxy-2-naphthoyl-CoA thioesterase activity"/>
    <property type="evidence" value="ECO:0007669"/>
    <property type="project" value="TreeGrafter"/>
</dbReference>
<evidence type="ECO:0000256" key="2">
    <source>
        <dbReference type="ARBA" id="ARBA00022801"/>
    </source>
</evidence>
<dbReference type="GO" id="GO:0005829">
    <property type="term" value="C:cytosol"/>
    <property type="evidence" value="ECO:0007669"/>
    <property type="project" value="TreeGrafter"/>
</dbReference>
<evidence type="ECO:0000259" key="4">
    <source>
        <dbReference type="Pfam" id="PF03061"/>
    </source>
</evidence>
<dbReference type="Pfam" id="PF03061">
    <property type="entry name" value="4HBT"/>
    <property type="match status" value="1"/>
</dbReference>
<dbReference type="RefSeq" id="WP_097187563.1">
    <property type="nucleotide sequence ID" value="NZ_OBQK01000003.1"/>
</dbReference>
<accession>A0A285VKP1</accession>